<protein>
    <submittedName>
        <fullName evidence="1">Uncharacterized protein</fullName>
    </submittedName>
</protein>
<accession>A0A9J6ABV4</accession>
<gene>
    <name evidence="1" type="ORF">H5410_006981</name>
</gene>
<sequence>MGIVSKEVDESRLLVCSYHDTFLKVAFPGLSVNRWILALFGFQCKTVHMELRDSASRFYILQVNLGKFREK</sequence>
<keyword evidence="2" id="KW-1185">Reference proteome</keyword>
<evidence type="ECO:0000313" key="1">
    <source>
        <dbReference type="EMBL" id="KAG5621763.1"/>
    </source>
</evidence>
<dbReference type="Proteomes" id="UP000824120">
    <property type="component" value="Chromosome 2"/>
</dbReference>
<organism evidence="1 2">
    <name type="scientific">Solanum commersonii</name>
    <name type="common">Commerson's wild potato</name>
    <name type="synonym">Commerson's nightshade</name>
    <dbReference type="NCBI Taxonomy" id="4109"/>
    <lineage>
        <taxon>Eukaryota</taxon>
        <taxon>Viridiplantae</taxon>
        <taxon>Streptophyta</taxon>
        <taxon>Embryophyta</taxon>
        <taxon>Tracheophyta</taxon>
        <taxon>Spermatophyta</taxon>
        <taxon>Magnoliopsida</taxon>
        <taxon>eudicotyledons</taxon>
        <taxon>Gunneridae</taxon>
        <taxon>Pentapetalae</taxon>
        <taxon>asterids</taxon>
        <taxon>lamiids</taxon>
        <taxon>Solanales</taxon>
        <taxon>Solanaceae</taxon>
        <taxon>Solanoideae</taxon>
        <taxon>Solaneae</taxon>
        <taxon>Solanum</taxon>
    </lineage>
</organism>
<comment type="caution">
    <text evidence="1">The sequence shown here is derived from an EMBL/GenBank/DDBJ whole genome shotgun (WGS) entry which is preliminary data.</text>
</comment>
<name>A0A9J6ABV4_SOLCO</name>
<proteinExistence type="predicted"/>
<dbReference type="EMBL" id="JACXVP010000002">
    <property type="protein sequence ID" value="KAG5621763.1"/>
    <property type="molecule type" value="Genomic_DNA"/>
</dbReference>
<reference evidence="1 2" key="1">
    <citation type="submission" date="2020-09" db="EMBL/GenBank/DDBJ databases">
        <title>De no assembly of potato wild relative species, Solanum commersonii.</title>
        <authorList>
            <person name="Cho K."/>
        </authorList>
    </citation>
    <scope>NUCLEOTIDE SEQUENCE [LARGE SCALE GENOMIC DNA]</scope>
    <source>
        <strain evidence="1">LZ3.2</strain>
        <tissue evidence="1">Leaf</tissue>
    </source>
</reference>
<dbReference type="AlphaFoldDB" id="A0A9J6ABV4"/>
<evidence type="ECO:0000313" key="2">
    <source>
        <dbReference type="Proteomes" id="UP000824120"/>
    </source>
</evidence>